<feature type="transmembrane region" description="Helical" evidence="7">
    <location>
        <begin position="189"/>
        <end position="212"/>
    </location>
</feature>
<dbReference type="PANTHER" id="PTHR46285:SF7">
    <property type="entry name" value="OS06G0238900 PROTEIN"/>
    <property type="match status" value="1"/>
</dbReference>
<dbReference type="InterPro" id="IPR006904">
    <property type="entry name" value="DUF716"/>
</dbReference>
<dbReference type="Proteomes" id="UP001497516">
    <property type="component" value="Chromosome 1"/>
</dbReference>
<accession>A0AAV2CN62</accession>
<evidence type="ECO:0000256" key="6">
    <source>
        <dbReference type="SAM" id="MobiDB-lite"/>
    </source>
</evidence>
<dbReference type="Pfam" id="PF04819">
    <property type="entry name" value="DUF716"/>
    <property type="match status" value="1"/>
</dbReference>
<reference evidence="8 9" key="1">
    <citation type="submission" date="2024-04" db="EMBL/GenBank/DDBJ databases">
        <authorList>
            <person name="Fracassetti M."/>
        </authorList>
    </citation>
    <scope>NUCLEOTIDE SEQUENCE [LARGE SCALE GENOMIC DNA]</scope>
</reference>
<feature type="transmembrane region" description="Helical" evidence="7">
    <location>
        <begin position="152"/>
        <end position="169"/>
    </location>
</feature>
<feature type="region of interest" description="Disordered" evidence="6">
    <location>
        <begin position="297"/>
        <end position="330"/>
    </location>
</feature>
<dbReference type="PANTHER" id="PTHR46285">
    <property type="entry name" value="PROTEINASE INHIBITOR I4, SERPIN (DUF716)-RELATED"/>
    <property type="match status" value="1"/>
</dbReference>
<keyword evidence="5 7" id="KW-0472">Membrane</keyword>
<dbReference type="EMBL" id="OZ034813">
    <property type="protein sequence ID" value="CAL1357907.1"/>
    <property type="molecule type" value="Genomic_DNA"/>
</dbReference>
<name>A0AAV2CN62_9ROSI</name>
<proteinExistence type="inferred from homology"/>
<comment type="subcellular location">
    <subcellularLocation>
        <location evidence="1">Membrane</location>
        <topology evidence="1">Multi-pass membrane protein</topology>
    </subcellularLocation>
</comment>
<keyword evidence="3 7" id="KW-0812">Transmembrane</keyword>
<evidence type="ECO:0000256" key="2">
    <source>
        <dbReference type="ARBA" id="ARBA00006948"/>
    </source>
</evidence>
<dbReference type="AlphaFoldDB" id="A0AAV2CN62"/>
<evidence type="ECO:0000313" key="8">
    <source>
        <dbReference type="EMBL" id="CAL1357907.1"/>
    </source>
</evidence>
<dbReference type="GO" id="GO:0016020">
    <property type="term" value="C:membrane"/>
    <property type="evidence" value="ECO:0007669"/>
    <property type="project" value="UniProtKB-SubCell"/>
</dbReference>
<protein>
    <submittedName>
        <fullName evidence="8">Uncharacterized protein</fullName>
    </submittedName>
</protein>
<gene>
    <name evidence="8" type="ORF">LTRI10_LOCUS5503</name>
</gene>
<feature type="transmembrane region" description="Helical" evidence="7">
    <location>
        <begin position="121"/>
        <end position="140"/>
    </location>
</feature>
<evidence type="ECO:0000256" key="3">
    <source>
        <dbReference type="ARBA" id="ARBA00022692"/>
    </source>
</evidence>
<keyword evidence="9" id="KW-1185">Reference proteome</keyword>
<keyword evidence="4 7" id="KW-1133">Transmembrane helix</keyword>
<evidence type="ECO:0000256" key="7">
    <source>
        <dbReference type="SAM" id="Phobius"/>
    </source>
</evidence>
<sequence>MGLYSFTLAGGGYILIGAWESLRPISAADPSSKSETLRTANSNPDAGSSCTSPLTYAAVCLFSFLFMADSLISLFSAVDSNDGIGSALQLQILPIAALFFLYSILGLATELSLTNIRFPSKLVNLIALFGFVEEFLLYYLQKKDKTGIENRYFDLILVPIAICIFSTLLELKLSGSESESSCYPRLGRGFGLILHGTWFVQMGISFYSNLIVQGCHLRAKSRGNYTIACKGHPEYHRANGIATLQFNCHLALIVVLASALYSSIVKKMGGYCGGDSERRNYKPLGAIAEMVQMESGGGTFTLESDDDEIREEENGNKELRVGANGYGSHD</sequence>
<organism evidence="8 9">
    <name type="scientific">Linum trigynum</name>
    <dbReference type="NCBI Taxonomy" id="586398"/>
    <lineage>
        <taxon>Eukaryota</taxon>
        <taxon>Viridiplantae</taxon>
        <taxon>Streptophyta</taxon>
        <taxon>Embryophyta</taxon>
        <taxon>Tracheophyta</taxon>
        <taxon>Spermatophyta</taxon>
        <taxon>Magnoliopsida</taxon>
        <taxon>eudicotyledons</taxon>
        <taxon>Gunneridae</taxon>
        <taxon>Pentapetalae</taxon>
        <taxon>rosids</taxon>
        <taxon>fabids</taxon>
        <taxon>Malpighiales</taxon>
        <taxon>Linaceae</taxon>
        <taxon>Linum</taxon>
    </lineage>
</organism>
<feature type="region of interest" description="Disordered" evidence="6">
    <location>
        <begin position="29"/>
        <end position="49"/>
    </location>
</feature>
<evidence type="ECO:0000313" key="9">
    <source>
        <dbReference type="Proteomes" id="UP001497516"/>
    </source>
</evidence>
<evidence type="ECO:0000256" key="5">
    <source>
        <dbReference type="ARBA" id="ARBA00023136"/>
    </source>
</evidence>
<evidence type="ECO:0000256" key="1">
    <source>
        <dbReference type="ARBA" id="ARBA00004141"/>
    </source>
</evidence>
<evidence type="ECO:0000256" key="4">
    <source>
        <dbReference type="ARBA" id="ARBA00022989"/>
    </source>
</evidence>
<feature type="transmembrane region" description="Helical" evidence="7">
    <location>
        <begin position="90"/>
        <end position="109"/>
    </location>
</feature>
<feature type="transmembrane region" description="Helical" evidence="7">
    <location>
        <begin position="54"/>
        <end position="78"/>
    </location>
</feature>
<comment type="similarity">
    <text evidence="2">Belongs to the TMEM45 family.</text>
</comment>